<feature type="non-terminal residue" evidence="2">
    <location>
        <position position="111"/>
    </location>
</feature>
<evidence type="ECO:0000313" key="2">
    <source>
        <dbReference type="EMBL" id="KIK05687.1"/>
    </source>
</evidence>
<reference evidence="3" key="2">
    <citation type="submission" date="2015-01" db="EMBL/GenBank/DDBJ databases">
        <title>Evolutionary Origins and Diversification of the Mycorrhizal Mutualists.</title>
        <authorList>
            <consortium name="DOE Joint Genome Institute"/>
            <consortium name="Mycorrhizal Genomics Consortium"/>
            <person name="Kohler A."/>
            <person name="Kuo A."/>
            <person name="Nagy L.G."/>
            <person name="Floudas D."/>
            <person name="Copeland A."/>
            <person name="Barry K.W."/>
            <person name="Cichocki N."/>
            <person name="Veneault-Fourrey C."/>
            <person name="LaButti K."/>
            <person name="Lindquist E.A."/>
            <person name="Lipzen A."/>
            <person name="Lundell T."/>
            <person name="Morin E."/>
            <person name="Murat C."/>
            <person name="Riley R."/>
            <person name="Ohm R."/>
            <person name="Sun H."/>
            <person name="Tunlid A."/>
            <person name="Henrissat B."/>
            <person name="Grigoriev I.V."/>
            <person name="Hibbett D.S."/>
            <person name="Martin F."/>
        </authorList>
    </citation>
    <scope>NUCLEOTIDE SEQUENCE [LARGE SCALE GENOMIC DNA]</scope>
    <source>
        <strain evidence="3">LaAM-08-1</strain>
    </source>
</reference>
<keyword evidence="1" id="KW-0472">Membrane</keyword>
<keyword evidence="3" id="KW-1185">Reference proteome</keyword>
<dbReference type="OrthoDB" id="3078808at2759"/>
<protein>
    <submittedName>
        <fullName evidence="2">Uncharacterized protein</fullName>
    </submittedName>
</protein>
<dbReference type="Proteomes" id="UP000054477">
    <property type="component" value="Unassembled WGS sequence"/>
</dbReference>
<sequence length="111" mass="12600">VEDVLNQTDWSFIHNTKTFGDIAFLCITTAIIAEHSYFLWKQKPSASSALLKLAIQKLNSSADLKKIKTAIEEASHVKTKHQKHALVKIALENRLCKFLNLEVFQCLLSFI</sequence>
<dbReference type="AlphaFoldDB" id="A0A0C9Y644"/>
<dbReference type="EMBL" id="KN838558">
    <property type="protein sequence ID" value="KIK05687.1"/>
    <property type="molecule type" value="Genomic_DNA"/>
</dbReference>
<proteinExistence type="predicted"/>
<organism evidence="2 3">
    <name type="scientific">Laccaria amethystina LaAM-08-1</name>
    <dbReference type="NCBI Taxonomy" id="1095629"/>
    <lineage>
        <taxon>Eukaryota</taxon>
        <taxon>Fungi</taxon>
        <taxon>Dikarya</taxon>
        <taxon>Basidiomycota</taxon>
        <taxon>Agaricomycotina</taxon>
        <taxon>Agaricomycetes</taxon>
        <taxon>Agaricomycetidae</taxon>
        <taxon>Agaricales</taxon>
        <taxon>Agaricineae</taxon>
        <taxon>Hydnangiaceae</taxon>
        <taxon>Laccaria</taxon>
    </lineage>
</organism>
<keyword evidence="1" id="KW-1133">Transmembrane helix</keyword>
<evidence type="ECO:0000313" key="3">
    <source>
        <dbReference type="Proteomes" id="UP000054477"/>
    </source>
</evidence>
<feature type="transmembrane region" description="Helical" evidence="1">
    <location>
        <begin position="22"/>
        <end position="40"/>
    </location>
</feature>
<keyword evidence="1" id="KW-0812">Transmembrane</keyword>
<accession>A0A0C9Y644</accession>
<reference evidence="2 3" key="1">
    <citation type="submission" date="2014-04" db="EMBL/GenBank/DDBJ databases">
        <authorList>
            <consortium name="DOE Joint Genome Institute"/>
            <person name="Kuo A."/>
            <person name="Kohler A."/>
            <person name="Nagy L.G."/>
            <person name="Floudas D."/>
            <person name="Copeland A."/>
            <person name="Barry K.W."/>
            <person name="Cichocki N."/>
            <person name="Veneault-Fourrey C."/>
            <person name="LaButti K."/>
            <person name="Lindquist E.A."/>
            <person name="Lipzen A."/>
            <person name="Lundell T."/>
            <person name="Morin E."/>
            <person name="Murat C."/>
            <person name="Sun H."/>
            <person name="Tunlid A."/>
            <person name="Henrissat B."/>
            <person name="Grigoriev I.V."/>
            <person name="Hibbett D.S."/>
            <person name="Martin F."/>
            <person name="Nordberg H.P."/>
            <person name="Cantor M.N."/>
            <person name="Hua S.X."/>
        </authorList>
    </citation>
    <scope>NUCLEOTIDE SEQUENCE [LARGE SCALE GENOMIC DNA]</scope>
    <source>
        <strain evidence="2 3">LaAM-08-1</strain>
    </source>
</reference>
<dbReference type="HOGENOM" id="CLU_144542_1_0_1"/>
<name>A0A0C9Y644_9AGAR</name>
<gene>
    <name evidence="2" type="ORF">K443DRAFT_90872</name>
</gene>
<evidence type="ECO:0000256" key="1">
    <source>
        <dbReference type="SAM" id="Phobius"/>
    </source>
</evidence>